<proteinExistence type="inferred from homology"/>
<comment type="caution">
    <text evidence="11">The sequence shown here is derived from an EMBL/GenBank/DDBJ whole genome shotgun (WGS) entry which is preliminary data.</text>
</comment>
<keyword evidence="2" id="KW-0813">Transport</keyword>
<evidence type="ECO:0000256" key="4">
    <source>
        <dbReference type="ARBA" id="ARBA00022519"/>
    </source>
</evidence>
<evidence type="ECO:0000256" key="9">
    <source>
        <dbReference type="SAM" id="Phobius"/>
    </source>
</evidence>
<evidence type="ECO:0000256" key="8">
    <source>
        <dbReference type="ARBA" id="ARBA00038436"/>
    </source>
</evidence>
<evidence type="ECO:0000256" key="2">
    <source>
        <dbReference type="ARBA" id="ARBA00022448"/>
    </source>
</evidence>
<comment type="similarity">
    <text evidence="8">Belongs to the TRAP transporter small permease family.</text>
</comment>
<keyword evidence="5 9" id="KW-0812">Transmembrane</keyword>
<dbReference type="PANTHER" id="PTHR35011">
    <property type="entry name" value="2,3-DIKETO-L-GULONATE TRAP TRANSPORTER SMALL PERMEASE PROTEIN YIAM"/>
    <property type="match status" value="1"/>
</dbReference>
<name>A0A2V3W3S9_9BACI</name>
<keyword evidence="7 9" id="KW-0472">Membrane</keyword>
<sequence>MKYLNAIKKGIEYITSKVLVLMFMVMLLLVIIQVLYRYVLHIPIPWAEELARYLFTWLIFLGASLTSAKDEHLAITVFRDLIPVKYREFIIIVIDTIILVFLYILMIKSIDLVGQVKSTKTPVLQISMAFPYMSILVGSASMFIHTLINIIGRMMKIVKPDSV</sequence>
<gene>
    <name evidence="11" type="ORF">DFR56_11668</name>
</gene>
<dbReference type="RefSeq" id="WP_110396912.1">
    <property type="nucleotide sequence ID" value="NZ_JADIJL010000002.1"/>
</dbReference>
<evidence type="ECO:0000256" key="3">
    <source>
        <dbReference type="ARBA" id="ARBA00022475"/>
    </source>
</evidence>
<keyword evidence="3" id="KW-1003">Cell membrane</keyword>
<accession>A0A2V3W3S9</accession>
<feature type="transmembrane region" description="Helical" evidence="9">
    <location>
        <begin position="18"/>
        <end position="38"/>
    </location>
</feature>
<dbReference type="InterPro" id="IPR055348">
    <property type="entry name" value="DctQ"/>
</dbReference>
<keyword evidence="4" id="KW-0997">Cell inner membrane</keyword>
<dbReference type="GO" id="GO:0022857">
    <property type="term" value="F:transmembrane transporter activity"/>
    <property type="evidence" value="ECO:0007669"/>
    <property type="project" value="TreeGrafter"/>
</dbReference>
<feature type="transmembrane region" description="Helical" evidence="9">
    <location>
        <begin position="89"/>
        <end position="110"/>
    </location>
</feature>
<comment type="subcellular location">
    <subcellularLocation>
        <location evidence="1">Cell inner membrane</location>
        <topology evidence="1">Multi-pass membrane protein</topology>
    </subcellularLocation>
</comment>
<evidence type="ECO:0000313" key="11">
    <source>
        <dbReference type="EMBL" id="PXW83389.1"/>
    </source>
</evidence>
<dbReference type="AlphaFoldDB" id="A0A2V3W3S9"/>
<protein>
    <submittedName>
        <fullName evidence="11">TRAP-type C4-dicarboxylate transport system permease small subunit</fullName>
    </submittedName>
</protein>
<evidence type="ECO:0000256" key="6">
    <source>
        <dbReference type="ARBA" id="ARBA00022989"/>
    </source>
</evidence>
<dbReference type="EMBL" id="QJJQ01000016">
    <property type="protein sequence ID" value="PXW83389.1"/>
    <property type="molecule type" value="Genomic_DNA"/>
</dbReference>
<evidence type="ECO:0000256" key="5">
    <source>
        <dbReference type="ARBA" id="ARBA00022692"/>
    </source>
</evidence>
<feature type="transmembrane region" description="Helical" evidence="9">
    <location>
        <begin position="50"/>
        <end position="68"/>
    </location>
</feature>
<evidence type="ECO:0000313" key="12">
    <source>
        <dbReference type="Proteomes" id="UP000247978"/>
    </source>
</evidence>
<keyword evidence="6 9" id="KW-1133">Transmembrane helix</keyword>
<organism evidence="11 12">
    <name type="scientific">Pseudogracilibacillus auburnensis</name>
    <dbReference type="NCBI Taxonomy" id="1494959"/>
    <lineage>
        <taxon>Bacteria</taxon>
        <taxon>Bacillati</taxon>
        <taxon>Bacillota</taxon>
        <taxon>Bacilli</taxon>
        <taxon>Bacillales</taxon>
        <taxon>Bacillaceae</taxon>
        <taxon>Pseudogracilibacillus</taxon>
    </lineage>
</organism>
<evidence type="ECO:0000259" key="10">
    <source>
        <dbReference type="Pfam" id="PF04290"/>
    </source>
</evidence>
<dbReference type="Proteomes" id="UP000247978">
    <property type="component" value="Unassembled WGS sequence"/>
</dbReference>
<feature type="domain" description="Tripartite ATP-independent periplasmic transporters DctQ component" evidence="10">
    <location>
        <begin position="26"/>
        <end position="153"/>
    </location>
</feature>
<dbReference type="GO" id="GO:0005886">
    <property type="term" value="C:plasma membrane"/>
    <property type="evidence" value="ECO:0007669"/>
    <property type="project" value="UniProtKB-SubCell"/>
</dbReference>
<dbReference type="Pfam" id="PF04290">
    <property type="entry name" value="DctQ"/>
    <property type="match status" value="1"/>
</dbReference>
<evidence type="ECO:0000256" key="7">
    <source>
        <dbReference type="ARBA" id="ARBA00023136"/>
    </source>
</evidence>
<keyword evidence="12" id="KW-1185">Reference proteome</keyword>
<dbReference type="PANTHER" id="PTHR35011:SF2">
    <property type="entry name" value="2,3-DIKETO-L-GULONATE TRAP TRANSPORTER SMALL PERMEASE PROTEIN YIAM"/>
    <property type="match status" value="1"/>
</dbReference>
<reference evidence="11 12" key="1">
    <citation type="submission" date="2018-05" db="EMBL/GenBank/DDBJ databases">
        <title>Genomic Encyclopedia of Type Strains, Phase IV (KMG-IV): sequencing the most valuable type-strain genomes for metagenomic binning, comparative biology and taxonomic classification.</title>
        <authorList>
            <person name="Goeker M."/>
        </authorList>
    </citation>
    <scope>NUCLEOTIDE SEQUENCE [LARGE SCALE GENOMIC DNA]</scope>
    <source>
        <strain evidence="11 12">DSM 28556</strain>
    </source>
</reference>
<evidence type="ECO:0000256" key="1">
    <source>
        <dbReference type="ARBA" id="ARBA00004429"/>
    </source>
</evidence>
<dbReference type="InterPro" id="IPR007387">
    <property type="entry name" value="TRAP_DctQ"/>
</dbReference>
<dbReference type="GO" id="GO:0015740">
    <property type="term" value="P:C4-dicarboxylate transport"/>
    <property type="evidence" value="ECO:0007669"/>
    <property type="project" value="TreeGrafter"/>
</dbReference>
<feature type="transmembrane region" description="Helical" evidence="9">
    <location>
        <begin position="130"/>
        <end position="151"/>
    </location>
</feature>